<dbReference type="AlphaFoldDB" id="A0A6F8U618"/>
<dbReference type="Pfam" id="PF00483">
    <property type="entry name" value="NTP_transferase"/>
    <property type="match status" value="1"/>
</dbReference>
<keyword evidence="6" id="KW-0547">Nucleotide-binding</keyword>
<dbReference type="InterPro" id="IPR054566">
    <property type="entry name" value="ManC/GMP-like_b-helix"/>
</dbReference>
<gene>
    <name evidence="13" type="primary">cpsB</name>
    <name evidence="13" type="ORF">HHSLTHF2_24810</name>
</gene>
<comment type="catalytic activity">
    <reaction evidence="8">
        <text>alpha-D-mannose 1-phosphate + GTP + H(+) = GDP-alpha-D-mannose + diphosphate</text>
        <dbReference type="Rhea" id="RHEA:15229"/>
        <dbReference type="ChEBI" id="CHEBI:15378"/>
        <dbReference type="ChEBI" id="CHEBI:33019"/>
        <dbReference type="ChEBI" id="CHEBI:37565"/>
        <dbReference type="ChEBI" id="CHEBI:57527"/>
        <dbReference type="ChEBI" id="CHEBI:58409"/>
        <dbReference type="EC" id="2.7.7.13"/>
    </reaction>
</comment>
<dbReference type="PANTHER" id="PTHR46390">
    <property type="entry name" value="MANNOSE-1-PHOSPHATE GUANYLYLTRANSFERASE"/>
    <property type="match status" value="1"/>
</dbReference>
<dbReference type="CDD" id="cd02213">
    <property type="entry name" value="cupin_PMI_typeII_C"/>
    <property type="match status" value="1"/>
</dbReference>
<dbReference type="CDD" id="cd02509">
    <property type="entry name" value="GDP-M1P_Guanylyltransferase"/>
    <property type="match status" value="1"/>
</dbReference>
<dbReference type="SUPFAM" id="SSF53448">
    <property type="entry name" value="Nucleotide-diphospho-sugar transferases"/>
    <property type="match status" value="1"/>
</dbReference>
<dbReference type="InterPro" id="IPR014710">
    <property type="entry name" value="RmlC-like_jellyroll"/>
</dbReference>
<keyword evidence="14" id="KW-1185">Reference proteome</keyword>
<dbReference type="InterPro" id="IPR049577">
    <property type="entry name" value="GMPP_N"/>
</dbReference>
<evidence type="ECO:0000259" key="12">
    <source>
        <dbReference type="Pfam" id="PF22640"/>
    </source>
</evidence>
<evidence type="ECO:0000259" key="11">
    <source>
        <dbReference type="Pfam" id="PF01050"/>
    </source>
</evidence>
<protein>
    <recommendedName>
        <fullName evidence="3">mannose-1-phosphate guanylyltransferase</fullName>
        <ecNumber evidence="3">2.7.7.13</ecNumber>
    </recommendedName>
</protein>
<dbReference type="FunFam" id="3.90.550.10:FF:000046">
    <property type="entry name" value="Mannose-1-phosphate guanylyltransferase (GDP)"/>
    <property type="match status" value="1"/>
</dbReference>
<dbReference type="EMBL" id="AP022843">
    <property type="protein sequence ID" value="BCB08591.1"/>
    <property type="molecule type" value="Genomic_DNA"/>
</dbReference>
<dbReference type="Pfam" id="PF22640">
    <property type="entry name" value="ManC_GMP_beta-helix"/>
    <property type="match status" value="1"/>
</dbReference>
<dbReference type="Pfam" id="PF01050">
    <property type="entry name" value="MannoseP_isomer"/>
    <property type="match status" value="1"/>
</dbReference>
<evidence type="ECO:0000313" key="13">
    <source>
        <dbReference type="EMBL" id="BCB08591.1"/>
    </source>
</evidence>
<dbReference type="GO" id="GO:0005525">
    <property type="term" value="F:GTP binding"/>
    <property type="evidence" value="ECO:0007669"/>
    <property type="project" value="UniProtKB-KW"/>
</dbReference>
<dbReference type="InterPro" id="IPR001538">
    <property type="entry name" value="Man6P_isomerase-2_C"/>
</dbReference>
<dbReference type="InterPro" id="IPR006375">
    <property type="entry name" value="Man1P_GuaTrfase/Man6P_Isoase"/>
</dbReference>
<dbReference type="GO" id="GO:0004475">
    <property type="term" value="F:mannose-1-phosphate guanylyltransferase (GTP) activity"/>
    <property type="evidence" value="ECO:0007669"/>
    <property type="project" value="UniProtKB-EC"/>
</dbReference>
<keyword evidence="4 13" id="KW-0808">Transferase</keyword>
<dbReference type="EC" id="2.7.7.13" evidence="3"/>
<evidence type="ECO:0000256" key="1">
    <source>
        <dbReference type="ARBA" id="ARBA00004823"/>
    </source>
</evidence>
<feature type="domain" description="MannoseP isomerase/GMP-like beta-helix" evidence="12">
    <location>
        <begin position="298"/>
        <end position="344"/>
    </location>
</feature>
<reference evidence="13 14" key="1">
    <citation type="submission" date="2020-03" db="EMBL/GenBank/DDBJ databases">
        <title>Complete Genome Sequence of Halomonas hydrothermalis Strain Slthf2, Halophilic Bacterium Isolated from Deep-Sea Hydrothermal-Vent Environments.</title>
        <authorList>
            <person name="Takeyama N."/>
            <person name="Huang M."/>
            <person name="Sato K."/>
            <person name="Galipon J."/>
            <person name="Arakawa K."/>
        </authorList>
    </citation>
    <scope>NUCLEOTIDE SEQUENCE [LARGE SCALE GENOMIC DNA]</scope>
    <source>
        <strain evidence="13 14">Slthf2</strain>
    </source>
</reference>
<dbReference type="GO" id="GO:0016853">
    <property type="term" value="F:isomerase activity"/>
    <property type="evidence" value="ECO:0007669"/>
    <property type="project" value="UniProtKB-KW"/>
</dbReference>
<dbReference type="UniPathway" id="UPA00126">
    <property type="reaction ID" value="UER00930"/>
</dbReference>
<dbReference type="InterPro" id="IPR029044">
    <property type="entry name" value="Nucleotide-diphossugar_trans"/>
</dbReference>
<dbReference type="Gene3D" id="3.90.550.10">
    <property type="entry name" value="Spore Coat Polysaccharide Biosynthesis Protein SpsA, Chain A"/>
    <property type="match status" value="1"/>
</dbReference>
<evidence type="ECO:0000256" key="4">
    <source>
        <dbReference type="ARBA" id="ARBA00022679"/>
    </source>
</evidence>
<keyword evidence="5 13" id="KW-0548">Nucleotidyltransferase</keyword>
<accession>A0A6F8U618</accession>
<evidence type="ECO:0000256" key="8">
    <source>
        <dbReference type="ARBA" id="ARBA00047343"/>
    </source>
</evidence>
<keyword evidence="7" id="KW-0342">GTP-binding</keyword>
<evidence type="ECO:0000256" key="9">
    <source>
        <dbReference type="RuleBase" id="RU004190"/>
    </source>
</evidence>
<evidence type="ECO:0000256" key="5">
    <source>
        <dbReference type="ARBA" id="ARBA00022695"/>
    </source>
</evidence>
<keyword evidence="13" id="KW-0413">Isomerase</keyword>
<dbReference type="InterPro" id="IPR051161">
    <property type="entry name" value="Mannose-6P_isomerase_type2"/>
</dbReference>
<dbReference type="InterPro" id="IPR005835">
    <property type="entry name" value="NTP_transferase_dom"/>
</dbReference>
<evidence type="ECO:0000256" key="6">
    <source>
        <dbReference type="ARBA" id="ARBA00022741"/>
    </source>
</evidence>
<comment type="similarity">
    <text evidence="2 9">Belongs to the mannose-6-phosphate isomerase type 2 family.</text>
</comment>
<comment type="pathway">
    <text evidence="1">Nucleotide-sugar biosynthesis; GDP-alpha-D-mannose biosynthesis; GDP-alpha-D-mannose from alpha-D-mannose 1-phosphate (GTP route): step 1/1.</text>
</comment>
<evidence type="ECO:0000256" key="7">
    <source>
        <dbReference type="ARBA" id="ARBA00023134"/>
    </source>
</evidence>
<dbReference type="InterPro" id="IPR011051">
    <property type="entry name" value="RmlC_Cupin_sf"/>
</dbReference>
<evidence type="ECO:0000256" key="3">
    <source>
        <dbReference type="ARBA" id="ARBA00012387"/>
    </source>
</evidence>
<dbReference type="Gene3D" id="2.60.120.10">
    <property type="entry name" value="Jelly Rolls"/>
    <property type="match status" value="1"/>
</dbReference>
<dbReference type="PANTHER" id="PTHR46390:SF1">
    <property type="entry name" value="MANNOSE-1-PHOSPHATE GUANYLYLTRANSFERASE"/>
    <property type="match status" value="1"/>
</dbReference>
<dbReference type="RefSeq" id="WP_172421318.1">
    <property type="nucleotide sequence ID" value="NZ_AP022843.1"/>
</dbReference>
<feature type="domain" description="Mannose-6-phosphate isomerase type II C-terminal" evidence="11">
    <location>
        <begin position="352"/>
        <end position="474"/>
    </location>
</feature>
<dbReference type="FunFam" id="2.60.120.10:FF:000032">
    <property type="entry name" value="Mannose-1-phosphate guanylyltransferase/mannose-6-phosphate isomerase"/>
    <property type="match status" value="1"/>
</dbReference>
<organism evidence="13 14">
    <name type="scientific">Halomonas hydrothermalis</name>
    <dbReference type="NCBI Taxonomy" id="115561"/>
    <lineage>
        <taxon>Bacteria</taxon>
        <taxon>Pseudomonadati</taxon>
        <taxon>Pseudomonadota</taxon>
        <taxon>Gammaproteobacteria</taxon>
        <taxon>Oceanospirillales</taxon>
        <taxon>Halomonadaceae</taxon>
        <taxon>Halomonas</taxon>
    </lineage>
</organism>
<dbReference type="NCBIfam" id="TIGR01479">
    <property type="entry name" value="GMP_PMI"/>
    <property type="match status" value="1"/>
</dbReference>
<proteinExistence type="inferred from homology"/>
<dbReference type="GO" id="GO:0009298">
    <property type="term" value="P:GDP-mannose biosynthetic process"/>
    <property type="evidence" value="ECO:0007669"/>
    <property type="project" value="UniProtKB-UniPathway"/>
</dbReference>
<evidence type="ECO:0000259" key="10">
    <source>
        <dbReference type="Pfam" id="PF00483"/>
    </source>
</evidence>
<dbReference type="Proteomes" id="UP000502259">
    <property type="component" value="Chromosome"/>
</dbReference>
<dbReference type="SUPFAM" id="SSF51182">
    <property type="entry name" value="RmlC-like cupins"/>
    <property type="match status" value="1"/>
</dbReference>
<sequence>MILPVILSGGAGSRLWPVSREHYPKQFLNLHKDDVSLLQEAALRLKGVVNAGDPIIVCNEEHRFLVAEQMQQVGFKGSQIILEPCGRNTAPALAIAALAAIEINVEAELLVMPADHVIKDVAAFSDAVEKGHTLSQQGKLVTFGITPASPHTGYGYIKRGSALSEGFVVEAFVEKPDLAAAESYLKNGRYLWNSGIFLFKASSYLEALKQFAPDILTSCQAAYQARTEDMDFLRIEEAAFAQCRNESIDYAVMEHTKQAAVVPMSPGWSDIGAWDALHELRSTEDKHSGNVVHGDVMLHETQNSLVYSDSRLVTAVGVKDLIIVETDDAVLVADRHQAQDTKLIANALKAAGRKEFQSHQQVYRPWGHYRTMVLTDSFQVKEIVVNPGGKLSLQMHHHRAEHWVVVQGTAQVTQGEGHGDISKLRSFLLSEDESTYIPLGTVHRLENPGVIPLKLIEVQTGSYLGEDDIVRYNDKYGRE</sequence>
<feature type="domain" description="Nucleotidyl transferase" evidence="10">
    <location>
        <begin position="4"/>
        <end position="282"/>
    </location>
</feature>
<evidence type="ECO:0000256" key="2">
    <source>
        <dbReference type="ARBA" id="ARBA00006115"/>
    </source>
</evidence>
<dbReference type="GO" id="GO:0000271">
    <property type="term" value="P:polysaccharide biosynthetic process"/>
    <property type="evidence" value="ECO:0007669"/>
    <property type="project" value="InterPro"/>
</dbReference>
<name>A0A6F8U618_9GAMM</name>
<evidence type="ECO:0000313" key="14">
    <source>
        <dbReference type="Proteomes" id="UP000502259"/>
    </source>
</evidence>